<evidence type="ECO:0000313" key="1">
    <source>
        <dbReference type="EMBL" id="KAJ9082317.1"/>
    </source>
</evidence>
<evidence type="ECO:0000313" key="2">
    <source>
        <dbReference type="Proteomes" id="UP001165960"/>
    </source>
</evidence>
<name>A0ACC2U6C6_9FUNG</name>
<proteinExistence type="predicted"/>
<reference evidence="1" key="1">
    <citation type="submission" date="2022-04" db="EMBL/GenBank/DDBJ databases">
        <title>Genome of the entomopathogenic fungus Entomophthora muscae.</title>
        <authorList>
            <person name="Elya C."/>
            <person name="Lovett B.R."/>
            <person name="Lee E."/>
            <person name="Macias A.M."/>
            <person name="Hajek A.E."/>
            <person name="De Bivort B.L."/>
            <person name="Kasson M.T."/>
            <person name="De Fine Licht H.H."/>
            <person name="Stajich J.E."/>
        </authorList>
    </citation>
    <scope>NUCLEOTIDE SEQUENCE</scope>
    <source>
        <strain evidence="1">Berkeley</strain>
    </source>
</reference>
<gene>
    <name evidence="1" type="ORF">DSO57_1005766</name>
</gene>
<dbReference type="EMBL" id="QTSX02001436">
    <property type="protein sequence ID" value="KAJ9082317.1"/>
    <property type="molecule type" value="Genomic_DNA"/>
</dbReference>
<sequence length="109" mass="12288">MSKTFEWEVEEIINHGQVKEKSQYLVKWKDYEEESNSWDPEEKLLNYPETLKEFLSMGGSPLDGSSVMNHIFDIPDINQTVSVVKEDFSSSLTAILPSSEGLIATSGSI</sequence>
<keyword evidence="2" id="KW-1185">Reference proteome</keyword>
<dbReference type="Proteomes" id="UP001165960">
    <property type="component" value="Unassembled WGS sequence"/>
</dbReference>
<organism evidence="1 2">
    <name type="scientific">Entomophthora muscae</name>
    <dbReference type="NCBI Taxonomy" id="34485"/>
    <lineage>
        <taxon>Eukaryota</taxon>
        <taxon>Fungi</taxon>
        <taxon>Fungi incertae sedis</taxon>
        <taxon>Zoopagomycota</taxon>
        <taxon>Entomophthoromycotina</taxon>
        <taxon>Entomophthoromycetes</taxon>
        <taxon>Entomophthorales</taxon>
        <taxon>Entomophthoraceae</taxon>
        <taxon>Entomophthora</taxon>
    </lineage>
</organism>
<accession>A0ACC2U6C6</accession>
<protein>
    <submittedName>
        <fullName evidence="1">Uncharacterized protein</fullName>
    </submittedName>
</protein>
<comment type="caution">
    <text evidence="1">The sequence shown here is derived from an EMBL/GenBank/DDBJ whole genome shotgun (WGS) entry which is preliminary data.</text>
</comment>